<organism evidence="14 16">
    <name type="scientific">Leclercia adecarboxylata</name>
    <dbReference type="NCBI Taxonomy" id="83655"/>
    <lineage>
        <taxon>Bacteria</taxon>
        <taxon>Pseudomonadati</taxon>
        <taxon>Pseudomonadota</taxon>
        <taxon>Gammaproteobacteria</taxon>
        <taxon>Enterobacterales</taxon>
        <taxon>Enterobacteriaceae</taxon>
        <taxon>Leclercia</taxon>
    </lineage>
</organism>
<evidence type="ECO:0000256" key="2">
    <source>
        <dbReference type="ARBA" id="ARBA00005940"/>
    </source>
</evidence>
<dbReference type="Gene3D" id="3.20.20.80">
    <property type="entry name" value="Glycosidases"/>
    <property type="match status" value="1"/>
</dbReference>
<feature type="binding site" evidence="8">
    <location>
        <position position="318"/>
    </location>
    <ligand>
        <name>substrate</name>
    </ligand>
</feature>
<dbReference type="Pfam" id="PF08532">
    <property type="entry name" value="Glyco_hydro_42M"/>
    <property type="match status" value="1"/>
</dbReference>
<feature type="domain" description="Beta-galactosidase C-terminal" evidence="12">
    <location>
        <begin position="622"/>
        <end position="680"/>
    </location>
</feature>
<dbReference type="SUPFAM" id="SSF52317">
    <property type="entry name" value="Class I glutamine amidotransferase-like"/>
    <property type="match status" value="1"/>
</dbReference>
<dbReference type="Proteomes" id="UP000310719">
    <property type="component" value="Chromosome"/>
</dbReference>
<evidence type="ECO:0000313" key="14">
    <source>
        <dbReference type="EMBL" id="VTP69258.1"/>
    </source>
</evidence>
<evidence type="ECO:0000256" key="9">
    <source>
        <dbReference type="PIRSR" id="PIRSR001084-3"/>
    </source>
</evidence>
<keyword evidence="5 6" id="KW-0326">Glycosidase</keyword>
<dbReference type="GO" id="GO:0009341">
    <property type="term" value="C:beta-galactosidase complex"/>
    <property type="evidence" value="ECO:0007669"/>
    <property type="project" value="InterPro"/>
</dbReference>
<dbReference type="InterPro" id="IPR013738">
    <property type="entry name" value="Beta_galactosidase_Trimer"/>
</dbReference>
<evidence type="ECO:0000313" key="13">
    <source>
        <dbReference type="EMBL" id="PHH04605.1"/>
    </source>
</evidence>
<evidence type="ECO:0000256" key="6">
    <source>
        <dbReference type="PIRNR" id="PIRNR001084"/>
    </source>
</evidence>
<dbReference type="PANTHER" id="PTHR36447:SF1">
    <property type="entry name" value="BETA-GALACTOSIDASE GANA"/>
    <property type="match status" value="1"/>
</dbReference>
<evidence type="ECO:0000313" key="16">
    <source>
        <dbReference type="Proteomes" id="UP000310719"/>
    </source>
</evidence>
<keyword evidence="4 6" id="KW-0378">Hydrolase</keyword>
<keyword evidence="9" id="KW-0862">Zinc</keyword>
<dbReference type="SUPFAM" id="SSF51445">
    <property type="entry name" value="(Trans)glycosidases"/>
    <property type="match status" value="1"/>
</dbReference>
<feature type="binding site" evidence="9">
    <location>
        <position position="158"/>
    </location>
    <ligand>
        <name>Zn(2+)</name>
        <dbReference type="ChEBI" id="CHEBI:29105"/>
    </ligand>
</feature>
<reference evidence="15" key="2">
    <citation type="submission" date="2017-09" db="EMBL/GenBank/DDBJ databases">
        <title>FDA dAtabase for Regulatory Grade micrObial Sequences (FDA-ARGOS): Supporting development and validation of Infectious Disease Dx tests.</title>
        <authorList>
            <person name="Minogue T."/>
            <person name="Wolcott M."/>
            <person name="Wasieloski L."/>
            <person name="Aguilar W."/>
            <person name="Moore D."/>
            <person name="Tallon L."/>
            <person name="Sadzewicz L."/>
            <person name="Ott S."/>
            <person name="Zhao X."/>
            <person name="Nagaraj S."/>
            <person name="Vavikolanu K."/>
            <person name="Aluvathingal J."/>
            <person name="Nadendla S."/>
            <person name="Sichtig H."/>
        </authorList>
    </citation>
    <scope>NUCLEOTIDE SEQUENCE [LARGE SCALE GENOMIC DNA]</scope>
    <source>
        <strain evidence="15">FDAARGOS_404</strain>
    </source>
</reference>
<evidence type="ECO:0000256" key="7">
    <source>
        <dbReference type="PIRSR" id="PIRSR001084-1"/>
    </source>
</evidence>
<evidence type="ECO:0000259" key="10">
    <source>
        <dbReference type="Pfam" id="PF02449"/>
    </source>
</evidence>
<dbReference type="EMBL" id="LR590464">
    <property type="protein sequence ID" value="VTP69258.1"/>
    <property type="molecule type" value="Genomic_DNA"/>
</dbReference>
<gene>
    <name evidence="14" type="primary">bglY</name>
    <name evidence="13" type="ORF">CRX53_11785</name>
    <name evidence="14" type="ORF">NCTC13032_04159</name>
</gene>
<dbReference type="InterPro" id="IPR013780">
    <property type="entry name" value="Glyco_hydro_b"/>
</dbReference>
<dbReference type="GO" id="GO:0006012">
    <property type="term" value="P:galactose metabolic process"/>
    <property type="evidence" value="ECO:0007669"/>
    <property type="project" value="InterPro"/>
</dbReference>
<comment type="similarity">
    <text evidence="2 6">Belongs to the glycosyl hydrolase 42 family.</text>
</comment>
<dbReference type="Pfam" id="PF02449">
    <property type="entry name" value="Glyco_hydro_42"/>
    <property type="match status" value="1"/>
</dbReference>
<reference evidence="13" key="1">
    <citation type="submission" date="2017-09" db="EMBL/GenBank/DDBJ databases">
        <title>FDA dAtabase for Regulatory Grade micrObial Sequences (FDA-ARGOS): Supporting development and validation of Infectious Disease Dx tests.</title>
        <authorList>
            <person name="Minogue T."/>
            <person name="Wolcott M."/>
            <person name="Wasieloski L."/>
            <person name="Aguilar W."/>
            <person name="Moore D."/>
            <person name="Tallon L.J."/>
            <person name="Sadzewicz L."/>
            <person name="Ott S."/>
            <person name="Zhao X."/>
            <person name="Nagaraj S."/>
            <person name="Vavikolanu K."/>
            <person name="Aluvathingal J."/>
            <person name="Nadendla S."/>
            <person name="Sichtig H."/>
        </authorList>
    </citation>
    <scope>NUCLEOTIDE SEQUENCE</scope>
    <source>
        <strain evidence="13">FDAARGOS_404</strain>
    </source>
</reference>
<proteinExistence type="inferred from homology"/>
<dbReference type="CDD" id="cd03143">
    <property type="entry name" value="A4_beta-galactosidase_middle_domain"/>
    <property type="match status" value="1"/>
</dbReference>
<feature type="domain" description="Glycoside hydrolase family 42 N-terminal" evidence="10">
    <location>
        <begin position="15"/>
        <end position="389"/>
    </location>
</feature>
<feature type="domain" description="Beta-galactosidase trimerisation" evidence="11">
    <location>
        <begin position="399"/>
        <end position="611"/>
    </location>
</feature>
<feature type="binding site" evidence="8">
    <location>
        <position position="114"/>
    </location>
    <ligand>
        <name>substrate</name>
    </ligand>
</feature>
<evidence type="ECO:0000256" key="4">
    <source>
        <dbReference type="ARBA" id="ARBA00022801"/>
    </source>
</evidence>
<accession>A0A4U9HX16</accession>
<dbReference type="PIRSF" id="PIRSF001084">
    <property type="entry name" value="B-galactosidase"/>
    <property type="match status" value="1"/>
</dbReference>
<dbReference type="InterPro" id="IPR003476">
    <property type="entry name" value="Glyco_hydro_42"/>
</dbReference>
<protein>
    <recommendedName>
        <fullName evidence="3 6">Beta-galactosidase</fullName>
        <shortName evidence="6">Beta-gal</shortName>
        <ecNumber evidence="3 6">3.2.1.23</ecNumber>
    </recommendedName>
</protein>
<feature type="binding site" evidence="8">
    <location>
        <position position="152"/>
    </location>
    <ligand>
        <name>substrate</name>
    </ligand>
</feature>
<evidence type="ECO:0000256" key="3">
    <source>
        <dbReference type="ARBA" id="ARBA00012756"/>
    </source>
</evidence>
<feature type="active site" description="Nucleophile" evidence="7">
    <location>
        <position position="310"/>
    </location>
</feature>
<dbReference type="InterPro" id="IPR017853">
    <property type="entry name" value="GH"/>
</dbReference>
<dbReference type="EC" id="3.2.1.23" evidence="3 6"/>
<feature type="binding site" evidence="9">
    <location>
        <position position="160"/>
    </location>
    <ligand>
        <name>Zn(2+)</name>
        <dbReference type="ChEBI" id="CHEBI:29105"/>
    </ligand>
</feature>
<dbReference type="PANTHER" id="PTHR36447">
    <property type="entry name" value="BETA-GALACTOSIDASE GANA"/>
    <property type="match status" value="1"/>
</dbReference>
<evidence type="ECO:0000259" key="12">
    <source>
        <dbReference type="Pfam" id="PF08533"/>
    </source>
</evidence>
<dbReference type="RefSeq" id="WP_032611355.1">
    <property type="nucleotide sequence ID" value="NZ_CP042493.1"/>
</dbReference>
<dbReference type="GO" id="GO:0004565">
    <property type="term" value="F:beta-galactosidase activity"/>
    <property type="evidence" value="ECO:0007669"/>
    <property type="project" value="UniProtKB-EC"/>
</dbReference>
<dbReference type="Gene3D" id="2.60.40.1180">
    <property type="entry name" value="Golgi alpha-mannosidase II"/>
    <property type="match status" value="1"/>
</dbReference>
<dbReference type="EMBL" id="PDLK01000002">
    <property type="protein sequence ID" value="PHH04605.1"/>
    <property type="molecule type" value="Genomic_DNA"/>
</dbReference>
<feature type="active site" description="Proton donor" evidence="7">
    <location>
        <position position="153"/>
    </location>
</feature>
<reference evidence="14 16" key="3">
    <citation type="submission" date="2019-05" db="EMBL/GenBank/DDBJ databases">
        <authorList>
            <consortium name="Pathogen Informatics"/>
        </authorList>
    </citation>
    <scope>NUCLEOTIDE SEQUENCE [LARGE SCALE GENOMIC DNA]</scope>
    <source>
        <strain evidence="14 16">NCTC13032</strain>
    </source>
</reference>
<evidence type="ECO:0000259" key="11">
    <source>
        <dbReference type="Pfam" id="PF08532"/>
    </source>
</evidence>
<evidence type="ECO:0000256" key="8">
    <source>
        <dbReference type="PIRSR" id="PIRSR001084-2"/>
    </source>
</evidence>
<sequence length="686" mass="77817">MSKLFTDLNLLHGADYNPDQWLSQPDILEKDIAMMKETKCNVMSVGIFSWSKLEPAEGEYQFGWLDSVLDTLYASGIYVFLATPSGARPAWVSEKYPEVLRTNKDLTKNLHGERHNHCVSSPEYLRLTGNINKQLAKRYAHHPAVLAWHISNEYSGDCHCDICQQAFRDWLKQKYQTLENLNQRWWGAFWSHEYSSWSQIHSPGPLGEQSVHGLNIDWRRFMSEQVALFCRHEIQTVKAFNPAMPATTNFHGVFNDYDYWRLAQEVDFISWDSYPEWHKTQQQENIASYTAFTFDLMRSLKPGLPFLLMESTPGTTNWQAVSKLKRPGMHLLSAMQAIAHGSDSVQYFQWRKSRGSVEKLHGAVVDHVGHLNTRVGRDVKQVGAALEKLAPVAGGDYRAEVAMVYDWDNRWAVNDAAGPRNCGIHFEETVQQHYQALWQQSIPVDIVCQQSDLSAYRVIVAPMLYMVNEAFAERVNKFVAAGGVFIATYWTGIVNTDDLCFTTGFPGPLRDVLGIWSEEIDGLYDGETNQISMTSSTWHSPGREYECRELCDLIHAETAEVLGVYQQDFYAGRPAVTRNTWGNGQAYYLAARTDGDFLHDFYRMVADENSITASTSMPLPKGVVATARQSEGQAYIFVQNYGKQAVTLDLAEESRTLKPLLNGDVLQGDHYPLPAFGAEVFLAEKE</sequence>
<dbReference type="InterPro" id="IPR013529">
    <property type="entry name" value="Glyco_hydro_42_N"/>
</dbReference>
<dbReference type="InterPro" id="IPR013739">
    <property type="entry name" value="Beta_galactosidase_C"/>
</dbReference>
<dbReference type="Gene3D" id="3.40.50.880">
    <property type="match status" value="1"/>
</dbReference>
<dbReference type="GO" id="GO:0046872">
    <property type="term" value="F:metal ion binding"/>
    <property type="evidence" value="ECO:0007669"/>
    <property type="project" value="UniProtKB-KW"/>
</dbReference>
<evidence type="ECO:0000256" key="5">
    <source>
        <dbReference type="ARBA" id="ARBA00023295"/>
    </source>
</evidence>
<dbReference type="Pfam" id="PF08533">
    <property type="entry name" value="Glyco_hydro_42C"/>
    <property type="match status" value="1"/>
</dbReference>
<dbReference type="Proteomes" id="UP000222768">
    <property type="component" value="Unassembled WGS sequence"/>
</dbReference>
<dbReference type="AlphaFoldDB" id="A0A4U9HX16"/>
<comment type="catalytic activity">
    <reaction evidence="1 6">
        <text>Hydrolysis of terminal non-reducing beta-D-galactose residues in beta-D-galactosides.</text>
        <dbReference type="EC" id="3.2.1.23"/>
    </reaction>
</comment>
<evidence type="ECO:0000313" key="15">
    <source>
        <dbReference type="Proteomes" id="UP000222768"/>
    </source>
</evidence>
<dbReference type="InterPro" id="IPR029062">
    <property type="entry name" value="Class_I_gatase-like"/>
</dbReference>
<keyword evidence="9" id="KW-0479">Metal-binding</keyword>
<dbReference type="STRING" id="83655.APT61_09140"/>
<feature type="binding site" evidence="9">
    <location>
        <position position="163"/>
    </location>
    <ligand>
        <name>Zn(2+)</name>
        <dbReference type="ChEBI" id="CHEBI:29105"/>
    </ligand>
</feature>
<evidence type="ECO:0000256" key="1">
    <source>
        <dbReference type="ARBA" id="ARBA00001412"/>
    </source>
</evidence>
<feature type="binding site" evidence="9">
    <location>
        <position position="118"/>
    </location>
    <ligand>
        <name>Zn(2+)</name>
        <dbReference type="ChEBI" id="CHEBI:29105"/>
    </ligand>
</feature>
<name>A0A4U9HX16_9ENTR</name>